<gene>
    <name evidence="1" type="ORF">H7I77_15765</name>
</gene>
<evidence type="ECO:0000313" key="2">
    <source>
        <dbReference type="Proteomes" id="UP001207528"/>
    </source>
</evidence>
<protein>
    <submittedName>
        <fullName evidence="1">3-methyl-2-oxobutanoate hydroxymethyltransferase</fullName>
    </submittedName>
</protein>
<reference evidence="1" key="2">
    <citation type="journal article" date="2022" name="BMC Genomics">
        <title>Comparative genome analysis of mycobacteria focusing on tRNA and non-coding RNA.</title>
        <authorList>
            <person name="Behra P.R.K."/>
            <person name="Pettersson B.M.F."/>
            <person name="Ramesh M."/>
            <person name="Das S."/>
            <person name="Dasgupta S."/>
            <person name="Kirsebom L.A."/>
        </authorList>
    </citation>
    <scope>NUCLEOTIDE SEQUENCE</scope>
    <source>
        <strain evidence="1">DSM 44203</strain>
    </source>
</reference>
<name>A0AAW5SLW4_MYCNV</name>
<evidence type="ECO:0000313" key="1">
    <source>
        <dbReference type="EMBL" id="MCV7024783.1"/>
    </source>
</evidence>
<reference evidence="1" key="1">
    <citation type="submission" date="2020-07" db="EMBL/GenBank/DDBJ databases">
        <authorList>
            <person name="Pettersson B.M.F."/>
            <person name="Behra P.R.K."/>
            <person name="Ramesh M."/>
            <person name="Das S."/>
            <person name="Dasgupta S."/>
            <person name="Kirsebom L.A."/>
        </authorList>
    </citation>
    <scope>NUCLEOTIDE SEQUENCE</scope>
    <source>
        <strain evidence="1">DSM 44203</strain>
    </source>
</reference>
<proteinExistence type="predicted"/>
<dbReference type="Proteomes" id="UP001207528">
    <property type="component" value="Unassembled WGS sequence"/>
</dbReference>
<dbReference type="AlphaFoldDB" id="A0AAW5SLW4"/>
<accession>A0AAW5SLW4</accession>
<comment type="caution">
    <text evidence="1">The sequence shown here is derived from an EMBL/GenBank/DDBJ whole genome shotgun (WGS) entry which is preliminary data.</text>
</comment>
<sequence>MTSPLQPILGSSCARATSAAEMRYRINRPIAGRRGVRVIALDGGARAIIERLSSQPWGCARFLSVAEPRRNAEEQDWVSLLDTDGAVSSLAEELAAADVVVMVATTGGDAAAASIIGAASTVRAIMTAGVVVREGAAASQTVAVLRPLARVLVVSGHEEDVSDLLSALRA</sequence>
<organism evidence="1 2">
    <name type="scientific">Mycolicibacterium novocastrense</name>
    <name type="common">Mycobacterium novocastrense</name>
    <dbReference type="NCBI Taxonomy" id="59813"/>
    <lineage>
        <taxon>Bacteria</taxon>
        <taxon>Bacillati</taxon>
        <taxon>Actinomycetota</taxon>
        <taxon>Actinomycetes</taxon>
        <taxon>Mycobacteriales</taxon>
        <taxon>Mycobacteriaceae</taxon>
        <taxon>Mycolicibacterium</taxon>
    </lineage>
</organism>
<dbReference type="EMBL" id="JACKTI010000042">
    <property type="protein sequence ID" value="MCV7024783.1"/>
    <property type="molecule type" value="Genomic_DNA"/>
</dbReference>